<dbReference type="InterPro" id="IPR036188">
    <property type="entry name" value="FAD/NAD-bd_sf"/>
</dbReference>
<dbReference type="SUPFAM" id="SSF51905">
    <property type="entry name" value="FAD/NAD(P)-binding domain"/>
    <property type="match status" value="1"/>
</dbReference>
<proteinExistence type="predicted"/>
<keyword evidence="5" id="KW-1185">Reference proteome</keyword>
<accession>A0A421BJK0</accession>
<reference evidence="4 5" key="1">
    <citation type="submission" date="2018-10" db="EMBL/GenBank/DDBJ databases">
        <title>Rhodobacter sp . BO-81.</title>
        <authorList>
            <person name="Im W.T."/>
        </authorList>
    </citation>
    <scope>NUCLEOTIDE SEQUENCE [LARGE SCALE GENOMIC DNA]</scope>
    <source>
        <strain evidence="4 5">BO-81</strain>
    </source>
</reference>
<gene>
    <name evidence="4" type="ORF">DYS74_17180</name>
</gene>
<dbReference type="PANTHER" id="PTHR13847">
    <property type="entry name" value="SARCOSINE DEHYDROGENASE-RELATED"/>
    <property type="match status" value="1"/>
</dbReference>
<dbReference type="InterPro" id="IPR006076">
    <property type="entry name" value="FAD-dep_OxRdtase"/>
</dbReference>
<protein>
    <submittedName>
        <fullName evidence="4">FAD-dependent oxidoreductase</fullName>
    </submittedName>
</protein>
<feature type="region of interest" description="Disordered" evidence="2">
    <location>
        <begin position="345"/>
        <end position="369"/>
    </location>
</feature>
<dbReference type="Gene3D" id="3.50.50.60">
    <property type="entry name" value="FAD/NAD(P)-binding domain"/>
    <property type="match status" value="2"/>
</dbReference>
<dbReference type="RefSeq" id="WP_121534892.1">
    <property type="nucleotide sequence ID" value="NZ_RCHI01000024.1"/>
</dbReference>
<dbReference type="AlphaFoldDB" id="A0A421BJK0"/>
<dbReference type="Pfam" id="PF01266">
    <property type="entry name" value="DAO"/>
    <property type="match status" value="1"/>
</dbReference>
<evidence type="ECO:0000313" key="5">
    <source>
        <dbReference type="Proteomes" id="UP000279673"/>
    </source>
</evidence>
<evidence type="ECO:0000313" key="4">
    <source>
        <dbReference type="EMBL" id="RLL62108.1"/>
    </source>
</evidence>
<dbReference type="SUPFAM" id="SSF54373">
    <property type="entry name" value="FAD-linked reductases, C-terminal domain"/>
    <property type="match status" value="1"/>
</dbReference>
<keyword evidence="1" id="KW-0560">Oxidoreductase</keyword>
<name>A0A421BJK0_9RHOB</name>
<evidence type="ECO:0000256" key="1">
    <source>
        <dbReference type="ARBA" id="ARBA00023002"/>
    </source>
</evidence>
<sequence>MAANSKHVVVIGAGIIGATTALRLVQEGHRVTLIEPGTPGGSQAASHGNGAFLSPASIIPMSGPGLWKQVPGYLLDPTGALTIRWRHLPRLLPWLWRFLLSGVTAARVERTAAALSQLLRDAPARHAAQAEAIGRPDLIRRDGLIYAFADRAAFETEALSWGLRRKFGVQMRALDAAELHRRLPALAPTYHFAIELTEGGHCTDPGGYVAALVDAALRGGATLRATAATGLAIENGRLRAVRTAAGEIPCDMAVIASGVRSKRLARAAGERIPMESERGYYVEIADPAVDLAVPVMPQDGKMANVMTTGGLRASGQVELASDDAAPDWRRADILLGHLKRTWPGLDRPETDRSARRWQGNRPSTPDGKPVICAARGCPQVLHAFGHGHIGLSSAPMTAEIVAALIDGREPPIDIAPFAASRFG</sequence>
<dbReference type="Gene3D" id="3.30.9.10">
    <property type="entry name" value="D-Amino Acid Oxidase, subunit A, domain 2"/>
    <property type="match status" value="1"/>
</dbReference>
<dbReference type="PANTHER" id="PTHR13847:SF289">
    <property type="entry name" value="GLYCINE OXIDASE"/>
    <property type="match status" value="1"/>
</dbReference>
<dbReference type="GO" id="GO:0016491">
    <property type="term" value="F:oxidoreductase activity"/>
    <property type="evidence" value="ECO:0007669"/>
    <property type="project" value="UniProtKB-KW"/>
</dbReference>
<evidence type="ECO:0000259" key="3">
    <source>
        <dbReference type="Pfam" id="PF01266"/>
    </source>
</evidence>
<dbReference type="Proteomes" id="UP000279673">
    <property type="component" value="Unassembled WGS sequence"/>
</dbReference>
<feature type="domain" description="FAD dependent oxidoreductase" evidence="3">
    <location>
        <begin position="7"/>
        <end position="404"/>
    </location>
</feature>
<dbReference type="GO" id="GO:0005737">
    <property type="term" value="C:cytoplasm"/>
    <property type="evidence" value="ECO:0007669"/>
    <property type="project" value="TreeGrafter"/>
</dbReference>
<evidence type="ECO:0000256" key="2">
    <source>
        <dbReference type="SAM" id="MobiDB-lite"/>
    </source>
</evidence>
<organism evidence="4 5">
    <name type="scientific">Paenirhodobacter hankyongi</name>
    <dbReference type="NCBI Taxonomy" id="2294033"/>
    <lineage>
        <taxon>Bacteria</taxon>
        <taxon>Pseudomonadati</taxon>
        <taxon>Pseudomonadota</taxon>
        <taxon>Alphaproteobacteria</taxon>
        <taxon>Rhodobacterales</taxon>
        <taxon>Rhodobacter group</taxon>
        <taxon>Paenirhodobacter</taxon>
    </lineage>
</organism>
<comment type="caution">
    <text evidence="4">The sequence shown here is derived from an EMBL/GenBank/DDBJ whole genome shotgun (WGS) entry which is preliminary data.</text>
</comment>
<dbReference type="EMBL" id="RCHI01000024">
    <property type="protein sequence ID" value="RLL62108.1"/>
    <property type="molecule type" value="Genomic_DNA"/>
</dbReference>